<keyword evidence="1" id="KW-0430">Lectin</keyword>
<feature type="transmembrane region" description="Helical" evidence="3">
    <location>
        <begin position="43"/>
        <end position="61"/>
    </location>
</feature>
<dbReference type="InterPro" id="IPR016187">
    <property type="entry name" value="CTDL_fold"/>
</dbReference>
<evidence type="ECO:0000256" key="2">
    <source>
        <dbReference type="ARBA" id="ARBA00023157"/>
    </source>
</evidence>
<dbReference type="SMART" id="SM00034">
    <property type="entry name" value="CLECT"/>
    <property type="match status" value="1"/>
</dbReference>
<dbReference type="InterPro" id="IPR001304">
    <property type="entry name" value="C-type_lectin-like"/>
</dbReference>
<evidence type="ECO:0000256" key="1">
    <source>
        <dbReference type="ARBA" id="ARBA00022734"/>
    </source>
</evidence>
<dbReference type="InParanoid" id="A0A3B5QRN4"/>
<protein>
    <submittedName>
        <fullName evidence="5">CD209 antigen-like protein E</fullName>
    </submittedName>
</protein>
<dbReference type="Proteomes" id="UP000002852">
    <property type="component" value="Unassembled WGS sequence"/>
</dbReference>
<keyword evidence="3" id="KW-1133">Transmembrane helix</keyword>
<organism evidence="5 6">
    <name type="scientific">Xiphophorus maculatus</name>
    <name type="common">Southern platyfish</name>
    <name type="synonym">Platypoecilus maculatus</name>
    <dbReference type="NCBI Taxonomy" id="8083"/>
    <lineage>
        <taxon>Eukaryota</taxon>
        <taxon>Metazoa</taxon>
        <taxon>Chordata</taxon>
        <taxon>Craniata</taxon>
        <taxon>Vertebrata</taxon>
        <taxon>Euteleostomi</taxon>
        <taxon>Actinopterygii</taxon>
        <taxon>Neopterygii</taxon>
        <taxon>Teleostei</taxon>
        <taxon>Neoteleostei</taxon>
        <taxon>Acanthomorphata</taxon>
        <taxon>Ovalentaria</taxon>
        <taxon>Atherinomorphae</taxon>
        <taxon>Cyprinodontiformes</taxon>
        <taxon>Poeciliidae</taxon>
        <taxon>Poeciliinae</taxon>
        <taxon>Xiphophorus</taxon>
    </lineage>
</organism>
<keyword evidence="6" id="KW-1185">Reference proteome</keyword>
<dbReference type="GeneTree" id="ENSGT01020000230338"/>
<reference evidence="5" key="3">
    <citation type="submission" date="2025-08" db="UniProtKB">
        <authorList>
            <consortium name="Ensembl"/>
        </authorList>
    </citation>
    <scope>IDENTIFICATION</scope>
    <source>
        <strain evidence="5">JP 163 A</strain>
    </source>
</reference>
<evidence type="ECO:0000313" key="6">
    <source>
        <dbReference type="Proteomes" id="UP000002852"/>
    </source>
</evidence>
<dbReference type="InterPro" id="IPR050111">
    <property type="entry name" value="C-type_lectin/snaclec_domain"/>
</dbReference>
<dbReference type="PROSITE" id="PS50041">
    <property type="entry name" value="C_TYPE_LECTIN_2"/>
    <property type="match status" value="1"/>
</dbReference>
<keyword evidence="2" id="KW-1015">Disulfide bond</keyword>
<dbReference type="AlphaFoldDB" id="A0A3B5QRN4"/>
<dbReference type="PROSITE" id="PS00615">
    <property type="entry name" value="C_TYPE_LECTIN_1"/>
    <property type="match status" value="1"/>
</dbReference>
<dbReference type="Ensembl" id="ENSXMAT00000036106.1">
    <property type="protein sequence ID" value="ENSXMAP00000033828.1"/>
    <property type="gene ID" value="ENSXMAG00000028896.1"/>
</dbReference>
<dbReference type="KEGG" id="xma:102218592"/>
<dbReference type="OrthoDB" id="6337382at2759"/>
<evidence type="ECO:0000313" key="5">
    <source>
        <dbReference type="Ensembl" id="ENSXMAP00000033828.1"/>
    </source>
</evidence>
<dbReference type="InterPro" id="IPR018378">
    <property type="entry name" value="C-type_lectin_CS"/>
</dbReference>
<proteinExistence type="predicted"/>
<dbReference type="GeneID" id="102218592"/>
<dbReference type="RefSeq" id="XP_023190276.1">
    <property type="nucleotide sequence ID" value="XM_023334508.1"/>
</dbReference>
<dbReference type="InterPro" id="IPR033989">
    <property type="entry name" value="CD209-like_CTLD"/>
</dbReference>
<dbReference type="Pfam" id="PF00059">
    <property type="entry name" value="Lectin_C"/>
    <property type="match status" value="1"/>
</dbReference>
<dbReference type="SUPFAM" id="SSF56436">
    <property type="entry name" value="C-type lectin-like"/>
    <property type="match status" value="1"/>
</dbReference>
<accession>A0A3B5QRN4</accession>
<dbReference type="GO" id="GO:0030246">
    <property type="term" value="F:carbohydrate binding"/>
    <property type="evidence" value="ECO:0007669"/>
    <property type="project" value="UniProtKB-KW"/>
</dbReference>
<reference evidence="6" key="1">
    <citation type="submission" date="2012-01" db="EMBL/GenBank/DDBJ databases">
        <authorList>
            <person name="Walter R."/>
            <person name="Schartl M."/>
            <person name="Warren W."/>
        </authorList>
    </citation>
    <scope>NUCLEOTIDE SEQUENCE [LARGE SCALE GENOMIC DNA]</scope>
    <source>
        <strain evidence="6">JP 163 A</strain>
    </source>
</reference>
<keyword evidence="3" id="KW-0812">Transmembrane</keyword>
<reference evidence="6" key="2">
    <citation type="journal article" date="2013" name="Nat. Genet.">
        <title>The genome of the platyfish, Xiphophorus maculatus, provides insights into evolutionary adaptation and several complex traits.</title>
        <authorList>
            <person name="Schartl M."/>
            <person name="Walter R.B."/>
            <person name="Shen Y."/>
            <person name="Garcia T."/>
            <person name="Catchen J."/>
            <person name="Amores A."/>
            <person name="Braasch I."/>
            <person name="Chalopin D."/>
            <person name="Volff J.N."/>
            <person name="Lesch K.P."/>
            <person name="Bisazza A."/>
            <person name="Minx P."/>
            <person name="Hillier L."/>
            <person name="Wilson R.K."/>
            <person name="Fuerstenberg S."/>
            <person name="Boore J."/>
            <person name="Searle S."/>
            <person name="Postlethwait J.H."/>
            <person name="Warren W.C."/>
        </authorList>
    </citation>
    <scope>NUCLEOTIDE SEQUENCE [LARGE SCALE GENOMIC DNA]</scope>
    <source>
        <strain evidence="6">JP 163 A</strain>
    </source>
</reference>
<reference evidence="5" key="4">
    <citation type="submission" date="2025-09" db="UniProtKB">
        <authorList>
            <consortium name="Ensembl"/>
        </authorList>
    </citation>
    <scope>IDENTIFICATION</scope>
    <source>
        <strain evidence="5">JP 163 A</strain>
    </source>
</reference>
<name>A0A3B5QRN4_XIPMA</name>
<sequence length="224" mass="25455">MARAVRREPAEFGMDYVNLPEPSVTTAAGGRDEGSRSAPGTKLLRLVGVSFGLLCFLQVAVNVSLRLTLFKSDGQTSPTGPACSNETVKQEQLIERYIQRGWVRFHSSVYYISSNRNTWQQSRRFCLQQGADLVIINTKEEQDFTRQFNRLTWLGLHNKTKTGNWTWVDGTPLTKSYWGPGEPNGFEGKMENCVEIRFFELENSWNDIPCGDENYWICEKAVAP</sequence>
<evidence type="ECO:0000259" key="4">
    <source>
        <dbReference type="PROSITE" id="PS50041"/>
    </source>
</evidence>
<dbReference type="InterPro" id="IPR016186">
    <property type="entry name" value="C-type_lectin-like/link_sf"/>
</dbReference>
<keyword evidence="3" id="KW-0472">Membrane</keyword>
<feature type="domain" description="C-type lectin" evidence="4">
    <location>
        <begin position="105"/>
        <end position="219"/>
    </location>
</feature>
<dbReference type="CDD" id="cd03590">
    <property type="entry name" value="CLECT_DC-SIGN_like"/>
    <property type="match status" value="1"/>
</dbReference>
<dbReference type="Gene3D" id="3.10.100.10">
    <property type="entry name" value="Mannose-Binding Protein A, subunit A"/>
    <property type="match status" value="1"/>
</dbReference>
<dbReference type="PANTHER" id="PTHR22803">
    <property type="entry name" value="MANNOSE, PHOSPHOLIPASE, LECTIN RECEPTOR RELATED"/>
    <property type="match status" value="1"/>
</dbReference>
<evidence type="ECO:0000256" key="3">
    <source>
        <dbReference type="SAM" id="Phobius"/>
    </source>
</evidence>